<protein>
    <recommendedName>
        <fullName evidence="9">Protein kinase domain-containing protein</fullName>
    </recommendedName>
</protein>
<feature type="compositionally biased region" description="Polar residues" evidence="8">
    <location>
        <begin position="583"/>
        <end position="602"/>
    </location>
</feature>
<dbReference type="GO" id="GO:0005524">
    <property type="term" value="F:ATP binding"/>
    <property type="evidence" value="ECO:0007669"/>
    <property type="project" value="UniProtKB-UniRule"/>
</dbReference>
<keyword evidence="5" id="KW-0418">Kinase</keyword>
<evidence type="ECO:0000256" key="2">
    <source>
        <dbReference type="ARBA" id="ARBA00022527"/>
    </source>
</evidence>
<dbReference type="FunFam" id="3.30.200.20:FF:000387">
    <property type="entry name" value="Serine/threonine-protein kinase STE11"/>
    <property type="match status" value="1"/>
</dbReference>
<dbReference type="PANTHER" id="PTHR48016">
    <property type="entry name" value="MAP KINASE KINASE KINASE SSK2-RELATED-RELATED"/>
    <property type="match status" value="1"/>
</dbReference>
<organism evidence="10">
    <name type="scientific">Lichtheimia ramosa</name>
    <dbReference type="NCBI Taxonomy" id="688394"/>
    <lineage>
        <taxon>Eukaryota</taxon>
        <taxon>Fungi</taxon>
        <taxon>Fungi incertae sedis</taxon>
        <taxon>Mucoromycota</taxon>
        <taxon>Mucoromycotina</taxon>
        <taxon>Mucoromycetes</taxon>
        <taxon>Mucorales</taxon>
        <taxon>Lichtheimiaceae</taxon>
        <taxon>Lichtheimia</taxon>
    </lineage>
</organism>
<dbReference type="OrthoDB" id="266718at2759"/>
<feature type="region of interest" description="Disordered" evidence="8">
    <location>
        <begin position="639"/>
        <end position="690"/>
    </location>
</feature>
<evidence type="ECO:0000256" key="3">
    <source>
        <dbReference type="ARBA" id="ARBA00022679"/>
    </source>
</evidence>
<comment type="similarity">
    <text evidence="1">Belongs to the protein kinase superfamily. STE Ser/Thr protein kinase family. MAP kinase kinase kinase subfamily.</text>
</comment>
<feature type="compositionally biased region" description="Basic residues" evidence="8">
    <location>
        <begin position="531"/>
        <end position="540"/>
    </location>
</feature>
<evidence type="ECO:0000256" key="4">
    <source>
        <dbReference type="ARBA" id="ARBA00022741"/>
    </source>
</evidence>
<feature type="binding site" evidence="7">
    <location>
        <position position="792"/>
    </location>
    <ligand>
        <name>ATP</name>
        <dbReference type="ChEBI" id="CHEBI:30616"/>
    </ligand>
</feature>
<feature type="region of interest" description="Disordered" evidence="8">
    <location>
        <begin position="102"/>
        <end position="131"/>
    </location>
</feature>
<dbReference type="GO" id="GO:0000196">
    <property type="term" value="P:cell integrity MAPK cascade"/>
    <property type="evidence" value="ECO:0007669"/>
    <property type="project" value="UniProtKB-ARBA"/>
</dbReference>
<feature type="region of interest" description="Disordered" evidence="8">
    <location>
        <begin position="499"/>
        <end position="550"/>
    </location>
</feature>
<feature type="region of interest" description="Disordered" evidence="8">
    <location>
        <begin position="441"/>
        <end position="463"/>
    </location>
</feature>
<name>A0A077WLN3_9FUNG</name>
<dbReference type="InterPro" id="IPR011009">
    <property type="entry name" value="Kinase-like_dom_sf"/>
</dbReference>
<reference evidence="10" key="1">
    <citation type="journal article" date="2014" name="Genome Announc.">
        <title>De novo whole-genome sequence and genome annotation of Lichtheimia ramosa.</title>
        <authorList>
            <person name="Linde J."/>
            <person name="Schwartze V."/>
            <person name="Binder U."/>
            <person name="Lass-Florl C."/>
            <person name="Voigt K."/>
            <person name="Horn F."/>
        </authorList>
    </citation>
    <scope>NUCLEOTIDE SEQUENCE</scope>
    <source>
        <strain evidence="10">JMRC FSU:6197</strain>
    </source>
</reference>
<feature type="compositionally biased region" description="Polar residues" evidence="8">
    <location>
        <begin position="441"/>
        <end position="453"/>
    </location>
</feature>
<evidence type="ECO:0000313" key="10">
    <source>
        <dbReference type="EMBL" id="CDS07989.1"/>
    </source>
</evidence>
<feature type="region of interest" description="Disordered" evidence="8">
    <location>
        <begin position="583"/>
        <end position="608"/>
    </location>
</feature>
<evidence type="ECO:0000256" key="1">
    <source>
        <dbReference type="ARBA" id="ARBA00006529"/>
    </source>
</evidence>
<feature type="compositionally biased region" description="Polar residues" evidence="8">
    <location>
        <begin position="102"/>
        <end position="111"/>
    </location>
</feature>
<sequence length="1046" mass="118831">MGMAVDPKLNVNLHSVDRANWPMEDVVYWLENQGWGSLARRTKMGHSTDENIDLGRIDLNIHGQHFLNLTISDLDELLQRSLPMPELLRLHKEIRALNNSDHMQHTGFNNKPTCRSTPTATTSTSSRPVMLQSNNNNNMTSDYALIQPFIPERTSSNPQQISKIVNALNYDMSQIRPLYKNRLRSQPSREFINGRPRAPSNPLATAPPFATSSSKISALDRPNPPPSPLPKTEEGWKIAGKRVQQFQEQRQQQQQHLKQPPPPPLPLTSQSAYTPYHPLPLMPSTPRFGSRRIQVTADSNTYLGLTVTDLNEPKEIKSAILKMLNLQDDQYLYYHDNGVTYYHENGEKFYAPLTEEELVAICKNAGERPTEQILVMSIRQVMPPYAKDHRGIYPDIPNNYGRNIQYQRPYCPPYMTHPDMHYPSIFGDPLQRSPISATPPQITTNLGYTTNAATKPIRPTGRRASSGELMTVYETTAGDPYLQQYQYNVMEEKPNPVVIPSTSSGGQYTNENTRPEPIQRPQASISSDPKTKKRWMHRRQYSTDELSTMTKTRRPAVHFARQENNSTNNNHDQRRHLQIQIPAHSSSRGTLLPSSPMPTTNSEGEEQVWGERPSIEQLYRDIDKYLPGHDLDKEIFIETPTSPKTPCATAASPPLQPSPAIQAASASSSAPTPPLTSTPSPRHQRLQAHRKSIRIVAKEAHKNWRFSQHMGTPRSILRRRSTKMWDRKVEQVKPGMIVERQSMVVKEEQVEPVGYPAPTKMQWVRGELIGRGSFGRVYHALNVAAGEWIAVKEVDAPKTKSDMQNTKMREAVDSLYREISLLKDFDHENIVQYLGYDFDEDEGHIYIFLEYVPGGSILSALKKNGPFDEVLVRFLTRQILLGLEYLHDRNIMHRDIKASNILVDNHGVCKITDFGLSKPSGQEEAYDPNSNTLMKGTVFWMAPEVVQNSKYSAKIDIWSLGCTVIEMLTGDHPWMEMNMLAALYSLGKYKSPPIPEDAPELAKDFLNQCFIIDPEARPTAADLLVHPFVRQVTNFNFQDYVKTRLN</sequence>
<dbReference type="InterPro" id="IPR001245">
    <property type="entry name" value="Ser-Thr/Tyr_kinase_cat_dom"/>
</dbReference>
<dbReference type="PROSITE" id="PS00107">
    <property type="entry name" value="PROTEIN_KINASE_ATP"/>
    <property type="match status" value="1"/>
</dbReference>
<accession>A0A077WLN3</accession>
<feature type="domain" description="Protein kinase" evidence="9">
    <location>
        <begin position="763"/>
        <end position="1029"/>
    </location>
</feature>
<dbReference type="InterPro" id="IPR017441">
    <property type="entry name" value="Protein_kinase_ATP_BS"/>
</dbReference>
<keyword evidence="3" id="KW-0808">Transferase</keyword>
<evidence type="ECO:0000256" key="8">
    <source>
        <dbReference type="SAM" id="MobiDB-lite"/>
    </source>
</evidence>
<dbReference type="PANTHER" id="PTHR48016:SF56">
    <property type="entry name" value="MAPKK KINASE"/>
    <property type="match status" value="1"/>
</dbReference>
<evidence type="ECO:0000256" key="6">
    <source>
        <dbReference type="ARBA" id="ARBA00022840"/>
    </source>
</evidence>
<dbReference type="PROSITE" id="PS00108">
    <property type="entry name" value="PROTEIN_KINASE_ST"/>
    <property type="match status" value="1"/>
</dbReference>
<gene>
    <name evidence="10" type="ORF">LRAMOSA01938</name>
</gene>
<feature type="compositionally biased region" description="Low complexity" evidence="8">
    <location>
        <begin position="112"/>
        <end position="128"/>
    </location>
</feature>
<feature type="compositionally biased region" description="Low complexity" evidence="8">
    <location>
        <begin position="648"/>
        <end position="670"/>
    </location>
</feature>
<evidence type="ECO:0000256" key="7">
    <source>
        <dbReference type="PROSITE-ProRule" id="PRU10141"/>
    </source>
</evidence>
<dbReference type="AlphaFoldDB" id="A0A077WLN3"/>
<proteinExistence type="inferred from homology"/>
<dbReference type="EMBL" id="LK023324">
    <property type="protein sequence ID" value="CDS07989.1"/>
    <property type="molecule type" value="Genomic_DNA"/>
</dbReference>
<dbReference type="SUPFAM" id="SSF56112">
    <property type="entry name" value="Protein kinase-like (PK-like)"/>
    <property type="match status" value="1"/>
</dbReference>
<dbReference type="GO" id="GO:0004709">
    <property type="term" value="F:MAP kinase kinase kinase activity"/>
    <property type="evidence" value="ECO:0007669"/>
    <property type="project" value="UniProtKB-ARBA"/>
</dbReference>
<dbReference type="PROSITE" id="PS50011">
    <property type="entry name" value="PROTEIN_KINASE_DOM"/>
    <property type="match status" value="1"/>
</dbReference>
<evidence type="ECO:0000259" key="9">
    <source>
        <dbReference type="PROSITE" id="PS50011"/>
    </source>
</evidence>
<feature type="region of interest" description="Disordered" evidence="8">
    <location>
        <begin position="190"/>
        <end position="287"/>
    </location>
</feature>
<dbReference type="InterPro" id="IPR000719">
    <property type="entry name" value="Prot_kinase_dom"/>
</dbReference>
<dbReference type="SMART" id="SM00220">
    <property type="entry name" value="S_TKc"/>
    <property type="match status" value="1"/>
</dbReference>
<evidence type="ECO:0000256" key="5">
    <source>
        <dbReference type="ARBA" id="ARBA00022777"/>
    </source>
</evidence>
<feature type="compositionally biased region" description="Low complexity" evidence="8">
    <location>
        <begin position="244"/>
        <end position="258"/>
    </location>
</feature>
<keyword evidence="2" id="KW-0723">Serine/threonine-protein kinase</keyword>
<feature type="compositionally biased region" description="Polar residues" evidence="8">
    <location>
        <begin position="500"/>
        <end position="512"/>
    </location>
</feature>
<keyword evidence="6 7" id="KW-0067">ATP-binding</keyword>
<dbReference type="Pfam" id="PF00069">
    <property type="entry name" value="Pkinase"/>
    <property type="match status" value="1"/>
</dbReference>
<dbReference type="Gene3D" id="1.10.510.10">
    <property type="entry name" value="Transferase(Phosphotransferase) domain 1"/>
    <property type="match status" value="1"/>
</dbReference>
<dbReference type="PRINTS" id="PR00109">
    <property type="entry name" value="TYRKINASE"/>
</dbReference>
<dbReference type="InterPro" id="IPR050538">
    <property type="entry name" value="MAP_kinase_kinase_kinase"/>
</dbReference>
<dbReference type="InterPro" id="IPR008271">
    <property type="entry name" value="Ser/Thr_kinase_AS"/>
</dbReference>
<keyword evidence="4 7" id="KW-0547">Nucleotide-binding</keyword>
<dbReference type="FunFam" id="1.10.510.10:FF:000182">
    <property type="entry name" value="MAP kinase kinase kinase mkh1"/>
    <property type="match status" value="1"/>
</dbReference>